<dbReference type="Proteomes" id="UP000623467">
    <property type="component" value="Unassembled WGS sequence"/>
</dbReference>
<keyword evidence="3" id="KW-1185">Reference proteome</keyword>
<reference evidence="2" key="1">
    <citation type="submission" date="2020-05" db="EMBL/GenBank/DDBJ databases">
        <title>Mycena genomes resolve the evolution of fungal bioluminescence.</title>
        <authorList>
            <person name="Tsai I.J."/>
        </authorList>
    </citation>
    <scope>NUCLEOTIDE SEQUENCE</scope>
    <source>
        <strain evidence="2">160909Yilan</strain>
    </source>
</reference>
<comment type="caution">
    <text evidence="2">The sequence shown here is derived from an EMBL/GenBank/DDBJ whole genome shotgun (WGS) entry which is preliminary data.</text>
</comment>
<evidence type="ECO:0000256" key="1">
    <source>
        <dbReference type="SAM" id="MobiDB-lite"/>
    </source>
</evidence>
<evidence type="ECO:0000313" key="3">
    <source>
        <dbReference type="Proteomes" id="UP000623467"/>
    </source>
</evidence>
<evidence type="ECO:0000313" key="2">
    <source>
        <dbReference type="EMBL" id="KAF7375549.1"/>
    </source>
</evidence>
<dbReference type="OrthoDB" id="2563978at2759"/>
<proteinExistence type="predicted"/>
<sequence length="258" mass="25933">MTLALVGLGGNARGSRAFRGLTATPLGLPVADAELDVRVRVAVIAREGAADVPRGSPSACAESDAEEGAAEAGQQAVDVPLEATRCANFARPLLGLFTRSWPGSGNDSPAGTRPVSGVSSLSGGGRSEGGMSSDGTNGTNGSARSGGTDARETLSTRGSRGRLGTPMDEVPPPPLPTAQGRGEGQGQDPLDAALAAFSSTASLHHAGSQASFDRHQHQLHEEQSLAMSTHAAWCVVAAETGEGVCARGVWAVTGTGDV</sequence>
<accession>A0A8H7DHF6</accession>
<feature type="region of interest" description="Disordered" evidence="1">
    <location>
        <begin position="51"/>
        <end position="75"/>
    </location>
</feature>
<dbReference type="EMBL" id="JACAZH010000002">
    <property type="protein sequence ID" value="KAF7375549.1"/>
    <property type="molecule type" value="Genomic_DNA"/>
</dbReference>
<name>A0A8H7DHF6_9AGAR</name>
<organism evidence="2 3">
    <name type="scientific">Mycena sanguinolenta</name>
    <dbReference type="NCBI Taxonomy" id="230812"/>
    <lineage>
        <taxon>Eukaryota</taxon>
        <taxon>Fungi</taxon>
        <taxon>Dikarya</taxon>
        <taxon>Basidiomycota</taxon>
        <taxon>Agaricomycotina</taxon>
        <taxon>Agaricomycetes</taxon>
        <taxon>Agaricomycetidae</taxon>
        <taxon>Agaricales</taxon>
        <taxon>Marasmiineae</taxon>
        <taxon>Mycenaceae</taxon>
        <taxon>Mycena</taxon>
    </lineage>
</organism>
<protein>
    <submittedName>
        <fullName evidence="2">Uncharacterized protein</fullName>
    </submittedName>
</protein>
<gene>
    <name evidence="2" type="ORF">MSAN_00443100</name>
</gene>
<feature type="region of interest" description="Disordered" evidence="1">
    <location>
        <begin position="97"/>
        <end position="188"/>
    </location>
</feature>
<dbReference type="AlphaFoldDB" id="A0A8H7DHF6"/>
<feature type="compositionally biased region" description="Polar residues" evidence="1">
    <location>
        <begin position="136"/>
        <end position="145"/>
    </location>
</feature>